<reference evidence="8" key="1">
    <citation type="submission" date="2025-08" db="UniProtKB">
        <authorList>
            <consortium name="RefSeq"/>
        </authorList>
    </citation>
    <scope>IDENTIFICATION</scope>
    <source>
        <strain evidence="8">Nigerian</strain>
        <tissue evidence="8">Liver and blood</tissue>
    </source>
</reference>
<evidence type="ECO:0000256" key="1">
    <source>
        <dbReference type="ARBA" id="ARBA00004611"/>
    </source>
</evidence>
<dbReference type="InterPro" id="IPR004344">
    <property type="entry name" value="TTL/TTLL_fam"/>
</dbReference>
<dbReference type="Gene3D" id="3.30.470.20">
    <property type="entry name" value="ATP-grasp fold, B domain"/>
    <property type="match status" value="1"/>
</dbReference>
<evidence type="ECO:0000313" key="8">
    <source>
        <dbReference type="RefSeq" id="XP_031754012.1"/>
    </source>
</evidence>
<keyword evidence="2" id="KW-0963">Cytoplasm</keyword>
<proteinExistence type="predicted"/>
<keyword evidence="3" id="KW-0436">Ligase</keyword>
<comment type="catalytic activity">
    <reaction evidence="6">
        <text>L-glutamyl-[protein] + glycine + ATP = glycyl-L-glutamyl-[protein] + ADP + phosphate + H(+)</text>
        <dbReference type="Rhea" id="RHEA:67180"/>
        <dbReference type="Rhea" id="RHEA-COMP:10208"/>
        <dbReference type="Rhea" id="RHEA-COMP:17207"/>
        <dbReference type="ChEBI" id="CHEBI:15378"/>
        <dbReference type="ChEBI" id="CHEBI:29973"/>
        <dbReference type="ChEBI" id="CHEBI:30616"/>
        <dbReference type="ChEBI" id="CHEBI:43474"/>
        <dbReference type="ChEBI" id="CHEBI:57305"/>
        <dbReference type="ChEBI" id="CHEBI:167890"/>
        <dbReference type="ChEBI" id="CHEBI:456216"/>
    </reaction>
    <physiologicalReaction direction="left-to-right" evidence="6">
        <dbReference type="Rhea" id="RHEA:67181"/>
    </physiologicalReaction>
</comment>
<comment type="subcellular location">
    <subcellularLocation>
        <location evidence="1">Cytoplasm</location>
        <location evidence="1">Cytoskeleton</location>
        <location evidence="1">Flagellum axoneme</location>
    </subcellularLocation>
</comment>
<keyword evidence="7" id="KW-1185">Reference proteome</keyword>
<sequence length="286" mass="33711">MHHGAHIQNSQKYVEQCRRMLQRLEPLMPQLNIDGEKNIWILKPGYLSRGRGIHCRNRLDRILRVAEPGFEWVAQKYIERPLLVYGTKIDLRQHFLITDWNPLTIWFYKDSFIRFSSQPFTVECLDRSIHVCNNAIQRHLKNASYRNPHLPEENMWHSDEFQYYLRSIGKEHVWDSIIIPGMKKALIHAVQVAQDTIRPRKNSFDLYGADFMFDENFQPWLLEINFKPDIIKDTSVMNVLIPPMIESLLCVLIDRKTDPDCDVGGFELIYKQVSASQGQNLSYGYM</sequence>
<keyword evidence="5" id="KW-0067">ATP-binding</keyword>
<dbReference type="GO" id="GO:0070736">
    <property type="term" value="F:protein-glycine ligase activity, initiating"/>
    <property type="evidence" value="ECO:0000318"/>
    <property type="project" value="GO_Central"/>
</dbReference>
<dbReference type="GO" id="GO:0036126">
    <property type="term" value="C:sperm flagellum"/>
    <property type="evidence" value="ECO:0000318"/>
    <property type="project" value="GO_Central"/>
</dbReference>
<dbReference type="GO" id="GO:0007283">
    <property type="term" value="P:spermatogenesis"/>
    <property type="evidence" value="ECO:0000318"/>
    <property type="project" value="GO_Central"/>
</dbReference>
<dbReference type="SUPFAM" id="SSF56059">
    <property type="entry name" value="Glutathione synthetase ATP-binding domain-like"/>
    <property type="match status" value="1"/>
</dbReference>
<dbReference type="GO" id="GO:0015630">
    <property type="term" value="C:microtubule cytoskeleton"/>
    <property type="evidence" value="ECO:0000318"/>
    <property type="project" value="GO_Central"/>
</dbReference>
<evidence type="ECO:0000313" key="7">
    <source>
        <dbReference type="Proteomes" id="UP000008143"/>
    </source>
</evidence>
<dbReference type="OrthoDB" id="202825at2759"/>
<evidence type="ECO:0000256" key="4">
    <source>
        <dbReference type="ARBA" id="ARBA00022741"/>
    </source>
</evidence>
<dbReference type="Proteomes" id="UP000008143">
    <property type="component" value="Chromosome 3"/>
</dbReference>
<gene>
    <name evidence="8 9" type="primary">LOC116409496</name>
</gene>
<dbReference type="GO" id="GO:0030317">
    <property type="term" value="P:flagellated sperm motility"/>
    <property type="evidence" value="ECO:0000318"/>
    <property type="project" value="GO_Central"/>
</dbReference>
<evidence type="ECO:0000256" key="5">
    <source>
        <dbReference type="ARBA" id="ARBA00022840"/>
    </source>
</evidence>
<dbReference type="GO" id="GO:0005930">
    <property type="term" value="C:axoneme"/>
    <property type="evidence" value="ECO:0000318"/>
    <property type="project" value="GO_Central"/>
</dbReference>
<dbReference type="OMA" id="MWTSNKF"/>
<dbReference type="Xenbase" id="XB-GENE-29095019">
    <property type="gene designation" value="LOC116409496"/>
</dbReference>
<keyword evidence="4" id="KW-0547">Nucleotide-binding</keyword>
<evidence type="ECO:0000313" key="9">
    <source>
        <dbReference type="Xenbase" id="XB-GENE-29095019"/>
    </source>
</evidence>
<dbReference type="PANTHER" id="PTHR45870">
    <property type="entry name" value="TUBULIN MONOGLYCYLASE TTLL3"/>
    <property type="match status" value="1"/>
</dbReference>
<dbReference type="PROSITE" id="PS51221">
    <property type="entry name" value="TTL"/>
    <property type="match status" value="1"/>
</dbReference>
<evidence type="ECO:0000256" key="6">
    <source>
        <dbReference type="ARBA" id="ARBA00048944"/>
    </source>
</evidence>
<dbReference type="RefSeq" id="XP_031754012.1">
    <property type="nucleotide sequence ID" value="XM_031898152.1"/>
</dbReference>
<dbReference type="InterPro" id="IPR051437">
    <property type="entry name" value="TTLL_monoglycylase"/>
</dbReference>
<evidence type="ECO:0000256" key="2">
    <source>
        <dbReference type="ARBA" id="ARBA00022490"/>
    </source>
</evidence>
<dbReference type="GO" id="GO:0035082">
    <property type="term" value="P:axoneme assembly"/>
    <property type="evidence" value="ECO:0000318"/>
    <property type="project" value="GO_Central"/>
</dbReference>
<dbReference type="PANTHER" id="PTHR45870:SF7">
    <property type="entry name" value="TUBULIN MONOGLYCYLASE TTLL3-LIKE ISOFORM X2"/>
    <property type="match status" value="1"/>
</dbReference>
<dbReference type="GeneID" id="116409496"/>
<organism evidence="7 8">
    <name type="scientific">Xenopus tropicalis</name>
    <name type="common">Western clawed frog</name>
    <name type="synonym">Silurana tropicalis</name>
    <dbReference type="NCBI Taxonomy" id="8364"/>
    <lineage>
        <taxon>Eukaryota</taxon>
        <taxon>Metazoa</taxon>
        <taxon>Chordata</taxon>
        <taxon>Craniata</taxon>
        <taxon>Vertebrata</taxon>
        <taxon>Euteleostomi</taxon>
        <taxon>Amphibia</taxon>
        <taxon>Batrachia</taxon>
        <taxon>Anura</taxon>
        <taxon>Pipoidea</taxon>
        <taxon>Pipidae</taxon>
        <taxon>Xenopodinae</taxon>
        <taxon>Xenopus</taxon>
        <taxon>Silurana</taxon>
    </lineage>
</organism>
<dbReference type="AlphaFoldDB" id="A0A8J1J821"/>
<name>A0A8J1J821_XENTR</name>
<dbReference type="AGR" id="Xenbase:XB-GENE-29095019"/>
<accession>A0A8J1J821</accession>
<protein>
    <submittedName>
        <fullName evidence="8">Tubulin monoglycylase TTLL3-like isoform X2</fullName>
    </submittedName>
</protein>
<evidence type="ECO:0000256" key="3">
    <source>
        <dbReference type="ARBA" id="ARBA00022598"/>
    </source>
</evidence>
<dbReference type="Pfam" id="PF03133">
    <property type="entry name" value="TTL"/>
    <property type="match status" value="1"/>
</dbReference>
<dbReference type="GO" id="GO:0005524">
    <property type="term" value="F:ATP binding"/>
    <property type="evidence" value="ECO:0007669"/>
    <property type="project" value="UniProtKB-KW"/>
</dbReference>